<accession>A0A846Y2X5</accession>
<proteinExistence type="predicted"/>
<dbReference type="EMBL" id="JAAXOP010000021">
    <property type="protein sequence ID" value="NKY53866.1"/>
    <property type="molecule type" value="Genomic_DNA"/>
</dbReference>
<gene>
    <name evidence="2" type="ORF">HGA08_27090</name>
</gene>
<evidence type="ECO:0000313" key="2">
    <source>
        <dbReference type="EMBL" id="NKY53866.1"/>
    </source>
</evidence>
<dbReference type="SMART" id="SM00671">
    <property type="entry name" value="SEL1"/>
    <property type="match status" value="3"/>
</dbReference>
<evidence type="ECO:0000313" key="3">
    <source>
        <dbReference type="Proteomes" id="UP000565711"/>
    </source>
</evidence>
<protein>
    <submittedName>
        <fullName evidence="2">Sel1 repeat family protein</fullName>
    </submittedName>
</protein>
<organism evidence="2 3">
    <name type="scientific">Nocardia vermiculata</name>
    <dbReference type="NCBI Taxonomy" id="257274"/>
    <lineage>
        <taxon>Bacteria</taxon>
        <taxon>Bacillati</taxon>
        <taxon>Actinomycetota</taxon>
        <taxon>Actinomycetes</taxon>
        <taxon>Mycobacteriales</taxon>
        <taxon>Nocardiaceae</taxon>
        <taxon>Nocardia</taxon>
    </lineage>
</organism>
<dbReference type="InterPro" id="IPR011990">
    <property type="entry name" value="TPR-like_helical_dom_sf"/>
</dbReference>
<dbReference type="RefSeq" id="WP_067882100.1">
    <property type="nucleotide sequence ID" value="NZ_JAAXOP010000021.1"/>
</dbReference>
<sequence>MAGTDEVNPPLADRYAGTAPVHWHGVTVHPMYSQRLPGDEAVVRLSLVSAAPPPGLLGLGIGLSVLDGQVMLRGRRLPGVDVWSDAVAEGVELRLTRTGRAAAYTLTPVWMTASGAAESWTGNYGVVIERGADTAMVLRCSTGVGPPDFGELVVTVTTTAESTGQQERFRSALYDLGSTAHTRGDITQAQHLWQQAAELGHPGAAYDLGVLGYRAGALADAQRWWRLAAEQGDPRAMAGLAEVHERRGDVEAARHWRALARGNRPPTQPRMPPNSAPSS</sequence>
<reference evidence="2 3" key="1">
    <citation type="submission" date="2020-04" db="EMBL/GenBank/DDBJ databases">
        <title>MicrobeNet Type strains.</title>
        <authorList>
            <person name="Nicholson A.C."/>
        </authorList>
    </citation>
    <scope>NUCLEOTIDE SEQUENCE [LARGE SCALE GENOMIC DNA]</scope>
    <source>
        <strain evidence="2 3">JCM 12354</strain>
    </source>
</reference>
<dbReference type="InterPro" id="IPR006597">
    <property type="entry name" value="Sel1-like"/>
</dbReference>
<dbReference type="AlphaFoldDB" id="A0A846Y2X5"/>
<feature type="region of interest" description="Disordered" evidence="1">
    <location>
        <begin position="260"/>
        <end position="279"/>
    </location>
</feature>
<dbReference type="SUPFAM" id="SSF81901">
    <property type="entry name" value="HCP-like"/>
    <property type="match status" value="1"/>
</dbReference>
<dbReference type="Proteomes" id="UP000565711">
    <property type="component" value="Unassembled WGS sequence"/>
</dbReference>
<evidence type="ECO:0000256" key="1">
    <source>
        <dbReference type="SAM" id="MobiDB-lite"/>
    </source>
</evidence>
<comment type="caution">
    <text evidence="2">The sequence shown here is derived from an EMBL/GenBank/DDBJ whole genome shotgun (WGS) entry which is preliminary data.</text>
</comment>
<feature type="compositionally biased region" description="Pro residues" evidence="1">
    <location>
        <begin position="266"/>
        <end position="279"/>
    </location>
</feature>
<keyword evidence="3" id="KW-1185">Reference proteome</keyword>
<name>A0A846Y2X5_9NOCA</name>
<dbReference type="Gene3D" id="1.25.40.10">
    <property type="entry name" value="Tetratricopeptide repeat domain"/>
    <property type="match status" value="1"/>
</dbReference>